<feature type="region of interest" description="Disordered" evidence="1">
    <location>
        <begin position="111"/>
        <end position="297"/>
    </location>
</feature>
<evidence type="ECO:0000256" key="1">
    <source>
        <dbReference type="SAM" id="MobiDB-lite"/>
    </source>
</evidence>
<feature type="compositionally biased region" description="Pro residues" evidence="1">
    <location>
        <begin position="276"/>
        <end position="287"/>
    </location>
</feature>
<feature type="compositionally biased region" description="Low complexity" evidence="1">
    <location>
        <begin position="419"/>
        <end position="434"/>
    </location>
</feature>
<proteinExistence type="predicted"/>
<dbReference type="OrthoDB" id="348030at2759"/>
<dbReference type="VEuPathDB" id="ToxoDB:EMH_0002420"/>
<evidence type="ECO:0000313" key="2">
    <source>
        <dbReference type="EMBL" id="CDJ28868.1"/>
    </source>
</evidence>
<gene>
    <name evidence="2" type="ORF">EMH_0002420</name>
</gene>
<feature type="compositionally biased region" description="Basic and acidic residues" evidence="1">
    <location>
        <begin position="235"/>
        <end position="247"/>
    </location>
</feature>
<feature type="compositionally biased region" description="Basic and acidic residues" evidence="1">
    <location>
        <begin position="640"/>
        <end position="658"/>
    </location>
</feature>
<dbReference type="RefSeq" id="XP_013351442.1">
    <property type="nucleotide sequence ID" value="XM_013495988.1"/>
</dbReference>
<feature type="region of interest" description="Disordered" evidence="1">
    <location>
        <begin position="698"/>
        <end position="786"/>
    </location>
</feature>
<accession>U6JZE2</accession>
<reference evidence="2" key="1">
    <citation type="submission" date="2013-10" db="EMBL/GenBank/DDBJ databases">
        <title>Genomic analysis of the causative agents of coccidiosis in chickens.</title>
        <authorList>
            <person name="Reid A.J."/>
            <person name="Blake D."/>
            <person name="Billington K."/>
            <person name="Browne H."/>
            <person name="Dunn M."/>
            <person name="Hung S."/>
            <person name="Kawahara F."/>
            <person name="Miranda-Saavedra D."/>
            <person name="Mourier T."/>
            <person name="Nagra H."/>
            <person name="Otto T.D."/>
            <person name="Rawlings N."/>
            <person name="Sanchez A."/>
            <person name="Sanders M."/>
            <person name="Subramaniam C."/>
            <person name="Tay Y."/>
            <person name="Dear P."/>
            <person name="Doerig C."/>
            <person name="Gruber A."/>
            <person name="Parkinson J."/>
            <person name="Shirley M."/>
            <person name="Wan K.L."/>
            <person name="Berriman M."/>
            <person name="Tomley F."/>
            <person name="Pain A."/>
        </authorList>
    </citation>
    <scope>NUCLEOTIDE SEQUENCE [LARGE SCALE GENOMIC DNA]</scope>
    <source>
        <strain evidence="2">Houghton</strain>
    </source>
</reference>
<feature type="compositionally biased region" description="Low complexity" evidence="1">
    <location>
        <begin position="165"/>
        <end position="174"/>
    </location>
</feature>
<dbReference type="GeneID" id="25375306"/>
<feature type="region of interest" description="Disordered" evidence="1">
    <location>
        <begin position="392"/>
        <end position="470"/>
    </location>
</feature>
<feature type="region of interest" description="Disordered" evidence="1">
    <location>
        <begin position="640"/>
        <end position="686"/>
    </location>
</feature>
<dbReference type="Proteomes" id="UP000030744">
    <property type="component" value="Unassembled WGS sequence"/>
</dbReference>
<sequence>MALSEANQLKATAELEAQLSVLRPKAEAAEALEKDVRRLQEQLSASEELRAAHEALKKETNALKEQLKELQSKSGQPVKPVDTKAAGKGQSLADGELQALLRERDELRERVRALEKNMAAASGTTMQGDTVHPTGKEAPAQRGSGGALPAKKPLPPLPKREHAASAEPAAAEFPAGEKGDETSPEETVVGLLPPVAAKAVDAQEPRATEPATGSEGLPPKKLEPSVGKTAPSLKAGEEPHTGQKGEEAGGSYKTLPKSAKKPPPPPHKPAEKDTKVPPPPKKAPPVEAPSGDLVELTSEVKGNLEKEIASLREQLAAAEELKTTHEALQREFIALQGELKSLKAQAKASESEEKVETGEPAEPQPQETELLRKERNTLRERVAALEAELSNLRASEAHGVAIPKTKGTLPPKLRPGKSPLPAKAPKQADAKAYAQTSGRAGERKDESRLSSTETEVGDSGAESSPAEERVAELTERLQRAKRRVRNLVIKCNALVELEKERDALRSQLESLQAKHEAISKLHEKEAKDKLAVAGADKAEADSMLKSASAAALSASAVASTVADDPEGVATMNRSLTTQSSSALLDVQPPADWAEKYEKVKAQRDKVYQAYKAQKERITSLEEEEAITKERLERVERLYQETKEELEIVTRPPKQREGAESAGILSWLGGGAHDEKPPEEQKLRARLELLQQRLQKALAENEALSSKLAQMRSPRGDSAAGGEATTEQSQGRPSQHLSPHTVSKGAGSEALSAKDPSATHPGPVRGEDSEAERKSLTELQQQVKQKDAQIEKYKAEILKLKASAVPVSGESSVAAELAKKEQELQAKTAELEKVTKDASDKEALIREKTEEVKTLKARLEALEKEKRQALDDNSALKKELETLQKELEGGKLSTTTAP</sequence>
<dbReference type="AlphaFoldDB" id="U6JZE2"/>
<keyword evidence="3" id="KW-1185">Reference proteome</keyword>
<organism evidence="2 3">
    <name type="scientific">Eimeria mitis</name>
    <dbReference type="NCBI Taxonomy" id="44415"/>
    <lineage>
        <taxon>Eukaryota</taxon>
        <taxon>Sar</taxon>
        <taxon>Alveolata</taxon>
        <taxon>Apicomplexa</taxon>
        <taxon>Conoidasida</taxon>
        <taxon>Coccidia</taxon>
        <taxon>Eucoccidiorida</taxon>
        <taxon>Eimeriorina</taxon>
        <taxon>Eimeriidae</taxon>
        <taxon>Eimeria</taxon>
    </lineage>
</organism>
<feature type="compositionally biased region" description="Basic and acidic residues" evidence="1">
    <location>
        <begin position="671"/>
        <end position="686"/>
    </location>
</feature>
<evidence type="ECO:0000313" key="3">
    <source>
        <dbReference type="Proteomes" id="UP000030744"/>
    </source>
</evidence>
<dbReference type="EMBL" id="HG681604">
    <property type="protein sequence ID" value="CDJ28868.1"/>
    <property type="molecule type" value="Genomic_DNA"/>
</dbReference>
<reference evidence="2" key="2">
    <citation type="submission" date="2013-10" db="EMBL/GenBank/DDBJ databases">
        <authorList>
            <person name="Aslett M."/>
        </authorList>
    </citation>
    <scope>NUCLEOTIDE SEQUENCE [LARGE SCALE GENOMIC DNA]</scope>
    <source>
        <strain evidence="2">Houghton</strain>
    </source>
</reference>
<name>U6JZE2_9EIME</name>
<feature type="region of interest" description="Disordered" evidence="1">
    <location>
        <begin position="67"/>
        <end position="97"/>
    </location>
</feature>
<feature type="region of interest" description="Disordered" evidence="1">
    <location>
        <begin position="341"/>
        <end position="370"/>
    </location>
</feature>
<feature type="compositionally biased region" description="Basic and acidic residues" evidence="1">
    <location>
        <begin position="764"/>
        <end position="775"/>
    </location>
</feature>
<protein>
    <submittedName>
        <fullName evidence="2">Uncharacterized protein</fullName>
    </submittedName>
</protein>
<feature type="compositionally biased region" description="Polar residues" evidence="1">
    <location>
        <begin position="724"/>
        <end position="740"/>
    </location>
</feature>